<dbReference type="EMBL" id="JAHBOH010000001">
    <property type="protein sequence ID" value="MBT0993345.1"/>
    <property type="molecule type" value="Genomic_DNA"/>
</dbReference>
<gene>
    <name evidence="2" type="ORF">KIN34_03480</name>
</gene>
<organism evidence="2 3">
    <name type="scientific">Cellulomonas fulva</name>
    <dbReference type="NCBI Taxonomy" id="2835530"/>
    <lineage>
        <taxon>Bacteria</taxon>
        <taxon>Bacillati</taxon>
        <taxon>Actinomycetota</taxon>
        <taxon>Actinomycetes</taxon>
        <taxon>Micrococcales</taxon>
        <taxon>Cellulomonadaceae</taxon>
        <taxon>Cellulomonas</taxon>
    </lineage>
</organism>
<dbReference type="RefSeq" id="WP_214346720.1">
    <property type="nucleotide sequence ID" value="NZ_JAHBOH010000001.1"/>
</dbReference>
<evidence type="ECO:0000259" key="1">
    <source>
        <dbReference type="Pfam" id="PF01636"/>
    </source>
</evidence>
<comment type="caution">
    <text evidence="2">The sequence shown here is derived from an EMBL/GenBank/DDBJ whole genome shotgun (WGS) entry which is preliminary data.</text>
</comment>
<accession>A0ABS5TW17</accession>
<reference evidence="2 3" key="1">
    <citation type="submission" date="2021-05" db="EMBL/GenBank/DDBJ databases">
        <title>Description of Cellulomonas sp. DKR-3 sp. nov.</title>
        <authorList>
            <person name="Dahal R.H."/>
            <person name="Chaudhary D.K."/>
        </authorList>
    </citation>
    <scope>NUCLEOTIDE SEQUENCE [LARGE SCALE GENOMIC DNA]</scope>
    <source>
        <strain evidence="2 3">DKR-3</strain>
    </source>
</reference>
<evidence type="ECO:0000313" key="2">
    <source>
        <dbReference type="EMBL" id="MBT0993345.1"/>
    </source>
</evidence>
<name>A0ABS5TW17_9CELL</name>
<dbReference type="InterPro" id="IPR011009">
    <property type="entry name" value="Kinase-like_dom_sf"/>
</dbReference>
<sequence>MPVTLTSEVPLESLRTLVAPVGELREAIRLEGGFFATTYRVTLTDGTRVVVKTAPAATDRLLTHEHDLLRTEALVYGLGGARPDLLMPRLLHTDLTRAVVPGDVVVASHLDGVPWVDAGFGPPDEDARTRRAQSDLGALVGRLGTVTGEAFGYPQSPALQAGTWRAAFTAMVGTLLADARHWGVDVPDERIRAALARHADALDTVTAPRLVHTDLWPGNVFVEPATGEVVGIIDTERALWGDPVLDLVGADPMWDGLPDAFAAHHDLTAPHVPTRLALGHLWLSLVMTVEPAPRAYPPSDWLTGYAAANRRNLARALDELA</sequence>
<protein>
    <submittedName>
        <fullName evidence="2">Phosphotransferase</fullName>
    </submittedName>
</protein>
<keyword evidence="3" id="KW-1185">Reference proteome</keyword>
<dbReference type="PANTHER" id="PTHR21310:SF59">
    <property type="entry name" value="AMINOGLYCOSIDE PHOSPHOTRANSFERASE DOMAIN-CONTAINING PROTEIN"/>
    <property type="match status" value="1"/>
</dbReference>
<dbReference type="Proteomes" id="UP000722125">
    <property type="component" value="Unassembled WGS sequence"/>
</dbReference>
<dbReference type="PANTHER" id="PTHR21310">
    <property type="entry name" value="AMINOGLYCOSIDE PHOSPHOTRANSFERASE-RELATED-RELATED"/>
    <property type="match status" value="1"/>
</dbReference>
<dbReference type="Gene3D" id="3.90.1200.10">
    <property type="match status" value="1"/>
</dbReference>
<dbReference type="Gene3D" id="3.30.200.20">
    <property type="entry name" value="Phosphorylase Kinase, domain 1"/>
    <property type="match status" value="1"/>
</dbReference>
<proteinExistence type="predicted"/>
<dbReference type="SUPFAM" id="SSF56112">
    <property type="entry name" value="Protein kinase-like (PK-like)"/>
    <property type="match status" value="1"/>
</dbReference>
<dbReference type="InterPro" id="IPR002575">
    <property type="entry name" value="Aminoglycoside_PTrfase"/>
</dbReference>
<dbReference type="InterPro" id="IPR051678">
    <property type="entry name" value="AGP_Transferase"/>
</dbReference>
<dbReference type="Pfam" id="PF01636">
    <property type="entry name" value="APH"/>
    <property type="match status" value="1"/>
</dbReference>
<evidence type="ECO:0000313" key="3">
    <source>
        <dbReference type="Proteomes" id="UP000722125"/>
    </source>
</evidence>
<feature type="domain" description="Aminoglycoside phosphotransferase" evidence="1">
    <location>
        <begin position="28"/>
        <end position="250"/>
    </location>
</feature>